<dbReference type="NCBIfam" id="TIGR02226">
    <property type="entry name" value="two_anch"/>
    <property type="match status" value="1"/>
</dbReference>
<dbReference type="Proteomes" id="UP000545037">
    <property type="component" value="Unassembled WGS sequence"/>
</dbReference>
<dbReference type="RefSeq" id="WP_183214656.1">
    <property type="nucleotide sequence ID" value="NZ_JACHOR010000006.1"/>
</dbReference>
<keyword evidence="1" id="KW-0812">Transmembrane</keyword>
<evidence type="ECO:0000256" key="1">
    <source>
        <dbReference type="SAM" id="Phobius"/>
    </source>
</evidence>
<keyword evidence="4" id="KW-1185">Reference proteome</keyword>
<accession>A0A7W9CL33</accession>
<protein>
    <recommendedName>
        <fullName evidence="2">Aerotolerance regulator N-terminal domain-containing protein</fullName>
    </recommendedName>
</protein>
<organism evidence="3 4">
    <name type="scientific">Brevundimonas variabilis</name>
    <dbReference type="NCBI Taxonomy" id="74312"/>
    <lineage>
        <taxon>Bacteria</taxon>
        <taxon>Pseudomonadati</taxon>
        <taxon>Pseudomonadota</taxon>
        <taxon>Alphaproteobacteria</taxon>
        <taxon>Caulobacterales</taxon>
        <taxon>Caulobacteraceae</taxon>
        <taxon>Brevundimonas</taxon>
    </lineage>
</organism>
<evidence type="ECO:0000313" key="3">
    <source>
        <dbReference type="EMBL" id="MBB5747680.1"/>
    </source>
</evidence>
<proteinExistence type="predicted"/>
<reference evidence="3 4" key="1">
    <citation type="submission" date="2020-08" db="EMBL/GenBank/DDBJ databases">
        <title>Genomic Encyclopedia of Type Strains, Phase IV (KMG-IV): sequencing the most valuable type-strain genomes for metagenomic binning, comparative biology and taxonomic classification.</title>
        <authorList>
            <person name="Goeker M."/>
        </authorList>
    </citation>
    <scope>NUCLEOTIDE SEQUENCE [LARGE SCALE GENOMIC DNA]</scope>
    <source>
        <strain evidence="3 4">DSM 4737</strain>
    </source>
</reference>
<comment type="caution">
    <text evidence="3">The sequence shown here is derived from an EMBL/GenBank/DDBJ whole genome shotgun (WGS) entry which is preliminary data.</text>
</comment>
<feature type="domain" description="Aerotolerance regulator N-terminal" evidence="2">
    <location>
        <begin position="5"/>
        <end position="77"/>
    </location>
</feature>
<sequence length="384" mass="40690">MNAALLLPAALAALAALLIPLVIHIARRTESRTVDFAALRWLEARPKPRQRPRIDERLLLALRLLLLAALALWLARPVILGAADDRKVVAVAPGVSSGIKESLAGAGDRVVWLTPGFPRFDGSPPASTSGTVSLIRQLDAELPPATPLTLVVPEILEGADAQRPILSRKVEWVVTDSTLAAQRPSARPVPVLVVRHAPGVTDPVRYFRAAATAWAAPGTGPRFQAAPAAVPLDRGTVALVWTAPGALPEPVVNWIEDGGTALLSMDTRLPIEGHATVAWRDAIGLPLATAETAGRGRVIRLTRPLEPSALPELLEADFPDTLLGLLTPSPAPSRVAAAAHAPLEGASPYDQPPFDLRPWLALVIALLFGAERWMATRSARAVAP</sequence>
<dbReference type="Pfam" id="PF07584">
    <property type="entry name" value="BatA"/>
    <property type="match status" value="1"/>
</dbReference>
<dbReference type="PANTHER" id="PTHR37464:SF1">
    <property type="entry name" value="BLL2463 PROTEIN"/>
    <property type="match status" value="1"/>
</dbReference>
<gene>
    <name evidence="3" type="ORF">GGR13_003308</name>
</gene>
<feature type="transmembrane region" description="Helical" evidence="1">
    <location>
        <begin position="58"/>
        <end position="75"/>
    </location>
</feature>
<name>A0A7W9CL33_9CAUL</name>
<dbReference type="InterPro" id="IPR011933">
    <property type="entry name" value="Double_TM_dom"/>
</dbReference>
<evidence type="ECO:0000313" key="4">
    <source>
        <dbReference type="Proteomes" id="UP000545037"/>
    </source>
</evidence>
<evidence type="ECO:0000259" key="2">
    <source>
        <dbReference type="Pfam" id="PF07584"/>
    </source>
</evidence>
<dbReference type="PANTHER" id="PTHR37464">
    <property type="entry name" value="BLL2463 PROTEIN"/>
    <property type="match status" value="1"/>
</dbReference>
<feature type="transmembrane region" description="Helical" evidence="1">
    <location>
        <begin position="6"/>
        <end position="26"/>
    </location>
</feature>
<keyword evidence="1" id="KW-1133">Transmembrane helix</keyword>
<dbReference type="InterPro" id="IPR024163">
    <property type="entry name" value="Aerotolerance_reg_N"/>
</dbReference>
<dbReference type="EMBL" id="JACHOR010000006">
    <property type="protein sequence ID" value="MBB5747680.1"/>
    <property type="molecule type" value="Genomic_DNA"/>
</dbReference>
<keyword evidence="1" id="KW-0472">Membrane</keyword>
<dbReference type="AlphaFoldDB" id="A0A7W9CL33"/>